<reference evidence="2 3" key="1">
    <citation type="submission" date="2018-07" db="EMBL/GenBank/DDBJ databases">
        <title>Genomic Encyclopedia of Type Strains, Phase III (KMG-III): the genomes of soil and plant-associated and newly described type strains.</title>
        <authorList>
            <person name="Whitman W."/>
        </authorList>
    </citation>
    <scope>NUCLEOTIDE SEQUENCE [LARGE SCALE GENOMIC DNA]</scope>
    <source>
        <strain evidence="2 3">CECT 8525</strain>
    </source>
</reference>
<evidence type="ECO:0000313" key="2">
    <source>
        <dbReference type="EMBL" id="RCW88617.1"/>
    </source>
</evidence>
<dbReference type="SUPFAM" id="SSF160719">
    <property type="entry name" value="gpW/gp25-like"/>
    <property type="match status" value="1"/>
</dbReference>
<gene>
    <name evidence="2" type="ORF">DFP89_10149</name>
</gene>
<dbReference type="Proteomes" id="UP000253345">
    <property type="component" value="Unassembled WGS sequence"/>
</dbReference>
<evidence type="ECO:0000313" key="3">
    <source>
        <dbReference type="Proteomes" id="UP000253345"/>
    </source>
</evidence>
<organism evidence="2 3">
    <name type="scientific">Paracoccus lutimaris</name>
    <dbReference type="NCBI Taxonomy" id="1490030"/>
    <lineage>
        <taxon>Bacteria</taxon>
        <taxon>Pseudomonadati</taxon>
        <taxon>Pseudomonadota</taxon>
        <taxon>Alphaproteobacteria</taxon>
        <taxon>Rhodobacterales</taxon>
        <taxon>Paracoccaceae</taxon>
        <taxon>Paracoccus</taxon>
    </lineage>
</organism>
<sequence>MIDRTDTPQAIREALQPSLWDRLVDELHDLGAEAAALRRELGKLLDNEQAVETLLAGGAQAIAAESRLDDDARLRAHRLGRILQRQSRLKEGGVVVTSEVLREAVRRDIEMLFNTERLEVAYLLSEHEMLSTQSPDDLLRDYPEIRRSVLNYGVPPFSGRRGSDFDTEALARELKEVLAIFEPRLRRDSIRVTVNTGEATGLRVEIDALLMLTPVPERLRLSTLIDLDNGRATTRMEDR</sequence>
<keyword evidence="3" id="KW-1185">Reference proteome</keyword>
<protein>
    <submittedName>
        <fullName evidence="2">Type VI secretion system protein ImpF</fullName>
    </submittedName>
</protein>
<dbReference type="RefSeq" id="WP_114347377.1">
    <property type="nucleotide sequence ID" value="NZ_QPJL01000001.1"/>
</dbReference>
<dbReference type="PANTHER" id="PTHR38595">
    <property type="entry name" value="CYTOPLASMIC PROTEIN-RELATED"/>
    <property type="match status" value="1"/>
</dbReference>
<dbReference type="InterPro" id="IPR053176">
    <property type="entry name" value="T6SS_TssE1-like"/>
</dbReference>
<accession>A0A368ZBP2</accession>
<dbReference type="AlphaFoldDB" id="A0A368ZBP2"/>
<dbReference type="EMBL" id="QPJL01000001">
    <property type="protein sequence ID" value="RCW88617.1"/>
    <property type="molecule type" value="Genomic_DNA"/>
</dbReference>
<evidence type="ECO:0000259" key="1">
    <source>
        <dbReference type="Pfam" id="PF04965"/>
    </source>
</evidence>
<dbReference type="NCBIfam" id="TIGR03357">
    <property type="entry name" value="VI_zyme"/>
    <property type="match status" value="1"/>
</dbReference>
<dbReference type="PANTHER" id="PTHR38595:SF1">
    <property type="entry name" value="TYPE VI SECRETION SYSTEM COMPONENT TSSE1"/>
    <property type="match status" value="1"/>
</dbReference>
<dbReference type="InterPro" id="IPR007048">
    <property type="entry name" value="IraD/Gp25-like"/>
</dbReference>
<proteinExistence type="predicted"/>
<dbReference type="OrthoDB" id="119583at2"/>
<comment type="caution">
    <text evidence="2">The sequence shown here is derived from an EMBL/GenBank/DDBJ whole genome shotgun (WGS) entry which is preliminary data.</text>
</comment>
<dbReference type="InterPro" id="IPR017737">
    <property type="entry name" value="TssE1-like"/>
</dbReference>
<feature type="domain" description="IraD/Gp25-like" evidence="1">
    <location>
        <begin position="101"/>
        <end position="214"/>
    </location>
</feature>
<name>A0A368ZBP2_9RHOB</name>
<dbReference type="Pfam" id="PF04965">
    <property type="entry name" value="GPW_gp25"/>
    <property type="match status" value="1"/>
</dbReference>